<proteinExistence type="predicted"/>
<accession>A0A4Q9DQ61</accession>
<gene>
    <name evidence="1" type="ORF">EYB31_19765</name>
</gene>
<evidence type="ECO:0000313" key="2">
    <source>
        <dbReference type="Proteomes" id="UP000293142"/>
    </source>
</evidence>
<protein>
    <submittedName>
        <fullName evidence="1">Uncharacterized protein</fullName>
    </submittedName>
</protein>
<dbReference type="Proteomes" id="UP000293142">
    <property type="component" value="Unassembled WGS sequence"/>
</dbReference>
<name>A0A4Q9DQ61_9BACL</name>
<comment type="caution">
    <text evidence="1">The sequence shown here is derived from an EMBL/GenBank/DDBJ whole genome shotgun (WGS) entry which is preliminary data.</text>
</comment>
<dbReference type="OrthoDB" id="2730327at2"/>
<evidence type="ECO:0000313" key="1">
    <source>
        <dbReference type="EMBL" id="TBL76391.1"/>
    </source>
</evidence>
<organism evidence="1 2">
    <name type="scientific">Paenibacillus thalictri</name>
    <dbReference type="NCBI Taxonomy" id="2527873"/>
    <lineage>
        <taxon>Bacteria</taxon>
        <taxon>Bacillati</taxon>
        <taxon>Bacillota</taxon>
        <taxon>Bacilli</taxon>
        <taxon>Bacillales</taxon>
        <taxon>Paenibacillaceae</taxon>
        <taxon>Paenibacillus</taxon>
    </lineage>
</organism>
<dbReference type="AlphaFoldDB" id="A0A4Q9DQ61"/>
<sequence>MQSLKFIFARPEWVAGAGDVYPIKLKDYDSFLECNQILYFSKAHFGEHFQSFALLDLLMYAIPDDELAVTMVKLLSLVFRKEVIFQSQENEYYFRIDEKGRVDHSNYEQVRMVIMQQNLMFEQKIFKNKLAQEWAGKVLEAKSKGGVKITLEDMITTVSALTGKTYEQLAEQSIYQLSADFKRIVKDKDYHTNIAQICAGASGVTIRHFAEQIDMFENPYDSLFVDKNKLTNLNKALQ</sequence>
<keyword evidence="2" id="KW-1185">Reference proteome</keyword>
<dbReference type="EMBL" id="SIRE01000014">
    <property type="protein sequence ID" value="TBL76391.1"/>
    <property type="molecule type" value="Genomic_DNA"/>
</dbReference>
<reference evidence="1 2" key="1">
    <citation type="submission" date="2019-02" db="EMBL/GenBank/DDBJ databases">
        <title>Paenibacillus sp. nov., isolated from surface-sterilized tissue of Thalictrum simplex L.</title>
        <authorList>
            <person name="Tuo L."/>
        </authorList>
    </citation>
    <scope>NUCLEOTIDE SEQUENCE [LARGE SCALE GENOMIC DNA]</scope>
    <source>
        <strain evidence="1 2">N2SHLJ1</strain>
    </source>
</reference>